<dbReference type="GO" id="GO:0003824">
    <property type="term" value="F:catalytic activity"/>
    <property type="evidence" value="ECO:0007669"/>
    <property type="project" value="UniProtKB-ARBA"/>
</dbReference>
<accession>B1ZVH4</accession>
<proteinExistence type="predicted"/>
<dbReference type="InterPro" id="IPR035929">
    <property type="entry name" value="CoaB-like_sf"/>
</dbReference>
<organism evidence="2 3">
    <name type="scientific">Opitutus terrae (strain DSM 11246 / JCM 15787 / PB90-1)</name>
    <dbReference type="NCBI Taxonomy" id="452637"/>
    <lineage>
        <taxon>Bacteria</taxon>
        <taxon>Pseudomonadati</taxon>
        <taxon>Verrucomicrobiota</taxon>
        <taxon>Opitutia</taxon>
        <taxon>Opitutales</taxon>
        <taxon>Opitutaceae</taxon>
        <taxon>Opitutus</taxon>
    </lineage>
</organism>
<dbReference type="InterPro" id="IPR007085">
    <property type="entry name" value="DNA/pantothenate-metab_flavo_C"/>
</dbReference>
<feature type="domain" description="DNA/pantothenate metabolism flavoprotein C-terminal" evidence="1">
    <location>
        <begin position="2"/>
        <end position="173"/>
    </location>
</feature>
<evidence type="ECO:0000313" key="3">
    <source>
        <dbReference type="Proteomes" id="UP000007013"/>
    </source>
</evidence>
<dbReference type="Pfam" id="PF04127">
    <property type="entry name" value="DFP"/>
    <property type="match status" value="1"/>
</dbReference>
<dbReference type="SUPFAM" id="SSF102645">
    <property type="entry name" value="CoaB-like"/>
    <property type="match status" value="1"/>
</dbReference>
<gene>
    <name evidence="2" type="ordered locus">Oter_0783</name>
</gene>
<dbReference type="Proteomes" id="UP000007013">
    <property type="component" value="Chromosome"/>
</dbReference>
<dbReference type="STRING" id="452637.Oter_0783"/>
<dbReference type="eggNOG" id="COG0452">
    <property type="taxonomic scope" value="Bacteria"/>
</dbReference>
<dbReference type="HOGENOM" id="CLU_033319_1_1_0"/>
<protein>
    <submittedName>
        <fullName evidence="2">DNA/pantothenate metabolism flavoprotein domain protein</fullName>
    </submittedName>
</protein>
<dbReference type="RefSeq" id="WP_012373609.1">
    <property type="nucleotide sequence ID" value="NC_010571.1"/>
</dbReference>
<sequence>MKILVTSGATREPIDDVRFLSNVSTGTTGAALATALAAASHGVTLLHGAAAPAASGAQHNEEFSSAMDLSARLRRQLATGDFDAIIMTAAVADYRPAAPFVGKLPSTAETLTLELVRNPKILPHLKSLTTRPLRVIGFKLTAGADADHRRAAVSAQFAAGGVDAVVHNDLYEIRAAAREQHPFALHCGLEVEPLFLHGVPALANALSAWLAEWPARPARELGSGTPARV</sequence>
<evidence type="ECO:0000259" key="1">
    <source>
        <dbReference type="Pfam" id="PF04127"/>
    </source>
</evidence>
<dbReference type="OrthoDB" id="9802554at2"/>
<dbReference type="KEGG" id="ote:Oter_0783"/>
<reference evidence="2 3" key="1">
    <citation type="journal article" date="2011" name="J. Bacteriol.">
        <title>Genome sequence of the verrucomicrobium Opitutus terrae PB90-1, an abundant inhabitant of rice paddy soil ecosystems.</title>
        <authorList>
            <person name="van Passel M.W."/>
            <person name="Kant R."/>
            <person name="Palva A."/>
            <person name="Copeland A."/>
            <person name="Lucas S."/>
            <person name="Lapidus A."/>
            <person name="Glavina del Rio T."/>
            <person name="Pitluck S."/>
            <person name="Goltsman E."/>
            <person name="Clum A."/>
            <person name="Sun H."/>
            <person name="Schmutz J."/>
            <person name="Larimer F.W."/>
            <person name="Land M.L."/>
            <person name="Hauser L."/>
            <person name="Kyrpides N."/>
            <person name="Mikhailova N."/>
            <person name="Richardson P.P."/>
            <person name="Janssen P.H."/>
            <person name="de Vos W.M."/>
            <person name="Smidt H."/>
        </authorList>
    </citation>
    <scope>NUCLEOTIDE SEQUENCE [LARGE SCALE GENOMIC DNA]</scope>
    <source>
        <strain evidence="3">DSM 11246 / JCM 15787 / PB90-1</strain>
    </source>
</reference>
<name>B1ZVH4_OPITP</name>
<evidence type="ECO:0000313" key="2">
    <source>
        <dbReference type="EMBL" id="ACB74071.1"/>
    </source>
</evidence>
<dbReference type="EMBL" id="CP001032">
    <property type="protein sequence ID" value="ACB74071.1"/>
    <property type="molecule type" value="Genomic_DNA"/>
</dbReference>
<dbReference type="Gene3D" id="3.40.50.10300">
    <property type="entry name" value="CoaB-like"/>
    <property type="match status" value="1"/>
</dbReference>
<dbReference type="AlphaFoldDB" id="B1ZVH4"/>
<keyword evidence="3" id="KW-1185">Reference proteome</keyword>
<dbReference type="GO" id="GO:0015937">
    <property type="term" value="P:coenzyme A biosynthetic process"/>
    <property type="evidence" value="ECO:0007669"/>
    <property type="project" value="UniProtKB-ARBA"/>
</dbReference>